<protein>
    <submittedName>
        <fullName evidence="1">6309_t:CDS:1</fullName>
    </submittedName>
</protein>
<keyword evidence="2" id="KW-1185">Reference proteome</keyword>
<dbReference type="Proteomes" id="UP000789702">
    <property type="component" value="Unassembled WGS sequence"/>
</dbReference>
<evidence type="ECO:0000313" key="1">
    <source>
        <dbReference type="EMBL" id="CAG8600309.1"/>
    </source>
</evidence>
<gene>
    <name evidence="1" type="ORF">DHETER_LOCUS7218</name>
</gene>
<accession>A0ACA9MNI4</accession>
<evidence type="ECO:0000313" key="2">
    <source>
        <dbReference type="Proteomes" id="UP000789702"/>
    </source>
</evidence>
<proteinExistence type="predicted"/>
<sequence length="253" mass="29415">MPQSSKYFYAVLIGCVPGVYYTWIQCKEQVNGYPFAYYKKCLTSETAIQIFTNHQLKKKQKEEILRSNDKIVIYTDGCCKTNDKRCFAGIGIYYKDGSKQITESLPGSLQDNNRAKIYAVVRALETCKNRKKINIWKMHDWKTSRNVVVKNKDLFERIDILTSNRIGKVYFTYIPGHKGVIENKNADRLAKKGATISMHEKKKLLPYNSFMKFNLPIIKRNNSELDYNAAVKLVVSMWKDTINNPKNDFTKYL</sequence>
<comment type="caution">
    <text evidence="1">The sequence shown here is derived from an EMBL/GenBank/DDBJ whole genome shotgun (WGS) entry which is preliminary data.</text>
</comment>
<name>A0ACA9MNI4_9GLOM</name>
<dbReference type="EMBL" id="CAJVPU010009948">
    <property type="protein sequence ID" value="CAG8600309.1"/>
    <property type="molecule type" value="Genomic_DNA"/>
</dbReference>
<reference evidence="1" key="1">
    <citation type="submission" date="2021-06" db="EMBL/GenBank/DDBJ databases">
        <authorList>
            <person name="Kallberg Y."/>
            <person name="Tangrot J."/>
            <person name="Rosling A."/>
        </authorList>
    </citation>
    <scope>NUCLEOTIDE SEQUENCE</scope>
    <source>
        <strain evidence="1">IL203A</strain>
    </source>
</reference>
<organism evidence="1 2">
    <name type="scientific">Dentiscutata heterogama</name>
    <dbReference type="NCBI Taxonomy" id="1316150"/>
    <lineage>
        <taxon>Eukaryota</taxon>
        <taxon>Fungi</taxon>
        <taxon>Fungi incertae sedis</taxon>
        <taxon>Mucoromycota</taxon>
        <taxon>Glomeromycotina</taxon>
        <taxon>Glomeromycetes</taxon>
        <taxon>Diversisporales</taxon>
        <taxon>Gigasporaceae</taxon>
        <taxon>Dentiscutata</taxon>
    </lineage>
</organism>